<dbReference type="OrthoDB" id="4764345at2"/>
<name>A0A1A2Y2F8_MYCSD</name>
<protein>
    <submittedName>
        <fullName evidence="1">Uncharacterized protein</fullName>
    </submittedName>
</protein>
<reference evidence="2" key="1">
    <citation type="submission" date="2016-06" db="EMBL/GenBank/DDBJ databases">
        <authorList>
            <person name="Sutton G."/>
            <person name="Brinkac L."/>
            <person name="Sanka R."/>
            <person name="Adams M."/>
            <person name="Lau E."/>
            <person name="Sam S."/>
            <person name="Sreng N."/>
            <person name="Him V."/>
            <person name="Kerleguer A."/>
            <person name="Cheng S."/>
        </authorList>
    </citation>
    <scope>NUCLEOTIDE SEQUENCE [LARGE SCALE GENOMIC DNA]</scope>
    <source>
        <strain evidence="2">E1876</strain>
    </source>
</reference>
<evidence type="ECO:0000313" key="2">
    <source>
        <dbReference type="Proteomes" id="UP000093943"/>
    </source>
</evidence>
<dbReference type="Proteomes" id="UP000093943">
    <property type="component" value="Unassembled WGS sequence"/>
</dbReference>
<sequence length="110" mass="11848">MTDESEYPPPTTVAELRRILDQLPGGMPVLVDGYEAAYAAIGAVALTEVQELSGRPSYLGRFEHPGDAARAVAGDDAAAWMVSDPGPLPKRVGDPMVALVLRREEREDEE</sequence>
<organism evidence="1 2">
    <name type="scientific">Mycolicibacter sinensis (strain JDM601)</name>
    <name type="common">Mycobacterium sinense</name>
    <dbReference type="NCBI Taxonomy" id="875328"/>
    <lineage>
        <taxon>Bacteria</taxon>
        <taxon>Bacillati</taxon>
        <taxon>Actinomycetota</taxon>
        <taxon>Actinomycetes</taxon>
        <taxon>Mycobacteriales</taxon>
        <taxon>Mycobacteriaceae</taxon>
        <taxon>Mycolicibacter</taxon>
    </lineage>
</organism>
<comment type="caution">
    <text evidence="1">The sequence shown here is derived from an EMBL/GenBank/DDBJ whole genome shotgun (WGS) entry which is preliminary data.</text>
</comment>
<proteinExistence type="predicted"/>
<evidence type="ECO:0000313" key="1">
    <source>
        <dbReference type="EMBL" id="OBI31583.1"/>
    </source>
</evidence>
<accession>A0A1A2Y2F8</accession>
<dbReference type="AlphaFoldDB" id="A0A1A2Y2F8"/>
<gene>
    <name evidence="1" type="ORF">A5710_17685</name>
</gene>
<dbReference type="EMBL" id="LZKG01000056">
    <property type="protein sequence ID" value="OBI31583.1"/>
    <property type="molecule type" value="Genomic_DNA"/>
</dbReference>
<dbReference type="RefSeq" id="WP_064924249.1">
    <property type="nucleotide sequence ID" value="NZ_LZJK01000159.1"/>
</dbReference>